<name>A0A2T7NXS1_POMCA</name>
<feature type="region of interest" description="Disordered" evidence="2">
    <location>
        <begin position="118"/>
        <end position="155"/>
    </location>
</feature>
<feature type="compositionally biased region" description="Low complexity" evidence="2">
    <location>
        <begin position="131"/>
        <end position="145"/>
    </location>
</feature>
<feature type="compositionally biased region" description="Basic and acidic residues" evidence="2">
    <location>
        <begin position="19"/>
        <end position="35"/>
    </location>
</feature>
<proteinExistence type="predicted"/>
<evidence type="ECO:0000313" key="4">
    <source>
        <dbReference type="Proteomes" id="UP000245119"/>
    </source>
</evidence>
<dbReference type="Proteomes" id="UP000245119">
    <property type="component" value="Linkage Group LG8"/>
</dbReference>
<reference evidence="3 4" key="1">
    <citation type="submission" date="2018-04" db="EMBL/GenBank/DDBJ databases">
        <title>The genome of golden apple snail Pomacea canaliculata provides insight into stress tolerance and invasive adaptation.</title>
        <authorList>
            <person name="Liu C."/>
            <person name="Liu B."/>
            <person name="Ren Y."/>
            <person name="Zhang Y."/>
            <person name="Wang H."/>
            <person name="Li S."/>
            <person name="Jiang F."/>
            <person name="Yin L."/>
            <person name="Zhang G."/>
            <person name="Qian W."/>
            <person name="Fan W."/>
        </authorList>
    </citation>
    <scope>NUCLEOTIDE SEQUENCE [LARGE SCALE GENOMIC DNA]</scope>
    <source>
        <strain evidence="3">SZHN2017</strain>
        <tissue evidence="3">Muscle</tissue>
    </source>
</reference>
<comment type="caution">
    <text evidence="3">The sequence shown here is derived from an EMBL/GenBank/DDBJ whole genome shotgun (WGS) entry which is preliminary data.</text>
</comment>
<gene>
    <name evidence="3" type="ORF">C0Q70_13628</name>
</gene>
<dbReference type="STRING" id="400727.A0A2T7NXS1"/>
<evidence type="ECO:0000256" key="1">
    <source>
        <dbReference type="SAM" id="Coils"/>
    </source>
</evidence>
<dbReference type="AlphaFoldDB" id="A0A2T7NXS1"/>
<evidence type="ECO:0000313" key="3">
    <source>
        <dbReference type="EMBL" id="PVD25962.1"/>
    </source>
</evidence>
<feature type="region of interest" description="Disordered" evidence="2">
    <location>
        <begin position="267"/>
        <end position="290"/>
    </location>
</feature>
<sequence>MEASVATRDAHALSLPSDTRQDGNNRVPKKEEPKVRQLDDGMLERLIAMNAFPPGTQGWVGIQAGAEKGGVYDEFVPLAMQQPLGNGYAKGTQLPNSTTRQPRGLAFEVRDDVITGVPINVPLHKPRNGASRNSSNSSNDSSNSSTGGIIRTSSADAINSDSEELRAYIVRANSMREELERQRQRRGEEAEDERHALDWSGTRLVRSGSFPEIPQDDSISDWTDNNVIGDGDEDDSVLDTPVLLGVDRVGEGVLAHSVYSAREDLSNMSDLTSSGSSSRSASPVFTNGPARVISPGPADLKAGTVIDLMSHLDNNANTKSISVSASTDDDMDC</sequence>
<dbReference type="EMBL" id="PZQS01000008">
    <property type="protein sequence ID" value="PVD25962.1"/>
    <property type="molecule type" value="Genomic_DNA"/>
</dbReference>
<feature type="region of interest" description="Disordered" evidence="2">
    <location>
        <begin position="1"/>
        <end position="35"/>
    </location>
</feature>
<accession>A0A2T7NXS1</accession>
<evidence type="ECO:0000256" key="2">
    <source>
        <dbReference type="SAM" id="MobiDB-lite"/>
    </source>
</evidence>
<keyword evidence="4" id="KW-1185">Reference proteome</keyword>
<protein>
    <submittedName>
        <fullName evidence="3">Uncharacterized protein</fullName>
    </submittedName>
</protein>
<feature type="coiled-coil region" evidence="1">
    <location>
        <begin position="162"/>
        <end position="196"/>
    </location>
</feature>
<feature type="compositionally biased region" description="Low complexity" evidence="2">
    <location>
        <begin position="267"/>
        <end position="285"/>
    </location>
</feature>
<organism evidence="3 4">
    <name type="scientific">Pomacea canaliculata</name>
    <name type="common">Golden apple snail</name>
    <dbReference type="NCBI Taxonomy" id="400727"/>
    <lineage>
        <taxon>Eukaryota</taxon>
        <taxon>Metazoa</taxon>
        <taxon>Spiralia</taxon>
        <taxon>Lophotrochozoa</taxon>
        <taxon>Mollusca</taxon>
        <taxon>Gastropoda</taxon>
        <taxon>Caenogastropoda</taxon>
        <taxon>Architaenioglossa</taxon>
        <taxon>Ampullarioidea</taxon>
        <taxon>Ampullariidae</taxon>
        <taxon>Pomacea</taxon>
    </lineage>
</organism>
<keyword evidence="1" id="KW-0175">Coiled coil</keyword>